<dbReference type="GO" id="GO:0016301">
    <property type="term" value="F:kinase activity"/>
    <property type="evidence" value="ECO:0007669"/>
    <property type="project" value="UniProtKB-KW"/>
</dbReference>
<dbReference type="InterPro" id="IPR050482">
    <property type="entry name" value="Sensor_HK_TwoCompSys"/>
</dbReference>
<keyword evidence="15" id="KW-1185">Reference proteome</keyword>
<dbReference type="EMBL" id="JBHUFV010000003">
    <property type="protein sequence ID" value="MFD1929955.1"/>
    <property type="molecule type" value="Genomic_DNA"/>
</dbReference>
<dbReference type="RefSeq" id="WP_379567918.1">
    <property type="nucleotide sequence ID" value="NZ_JBHUFV010000003.1"/>
</dbReference>
<keyword evidence="7" id="KW-0547">Nucleotide-binding</keyword>
<dbReference type="Gene3D" id="1.20.5.1930">
    <property type="match status" value="1"/>
</dbReference>
<evidence type="ECO:0000256" key="7">
    <source>
        <dbReference type="ARBA" id="ARBA00022741"/>
    </source>
</evidence>
<evidence type="ECO:0000256" key="3">
    <source>
        <dbReference type="ARBA" id="ARBA00012438"/>
    </source>
</evidence>
<dbReference type="InterPro" id="IPR011712">
    <property type="entry name" value="Sig_transdc_His_kin_sub3_dim/P"/>
</dbReference>
<dbReference type="InterPro" id="IPR003660">
    <property type="entry name" value="HAMP_dom"/>
</dbReference>
<dbReference type="CDD" id="cd06225">
    <property type="entry name" value="HAMP"/>
    <property type="match status" value="1"/>
</dbReference>
<dbReference type="PANTHER" id="PTHR24421">
    <property type="entry name" value="NITRATE/NITRITE SENSOR PROTEIN NARX-RELATED"/>
    <property type="match status" value="1"/>
</dbReference>
<sequence>MSDLADRRSDGRPATSARPPAQSLFWRLFLINGLVFTVGTLVLALSPATVSSPILLTEVPVLTVGLALILTATALLLRTSLAPLNALTAVMQRVDLLRTGDRITDGGNGDLTHLIETFNAMLDRLESERNASSAHALAAQEGERARIARELHDEIGQSLTVVLLGLKHTVDRAPDELHQELQGIQETVRSSLDEVRRVARRLRPGVLEDLGLQSALSALSSDFTQVSGVPVARTVDQDLPALSGDVELVLYRIAQESLTNVARHAHAGHVRLTVSAASGDLTLRITDDGKGGVIEDGAGIRGMRERALLIGARLTITSPPGGGTDVRLVVSDPGKRS</sequence>
<evidence type="ECO:0000256" key="10">
    <source>
        <dbReference type="ARBA" id="ARBA00022989"/>
    </source>
</evidence>
<feature type="domain" description="HAMP" evidence="13">
    <location>
        <begin position="78"/>
        <end position="130"/>
    </location>
</feature>
<feature type="transmembrane region" description="Helical" evidence="12">
    <location>
        <begin position="54"/>
        <end position="77"/>
    </location>
</feature>
<accession>A0ABW4SLP8</accession>
<dbReference type="Pfam" id="PF00672">
    <property type="entry name" value="HAMP"/>
    <property type="match status" value="1"/>
</dbReference>
<keyword evidence="6 12" id="KW-0812">Transmembrane</keyword>
<feature type="transmembrane region" description="Helical" evidence="12">
    <location>
        <begin position="24"/>
        <end position="48"/>
    </location>
</feature>
<protein>
    <recommendedName>
        <fullName evidence="3">histidine kinase</fullName>
        <ecNumber evidence="3">2.7.13.3</ecNumber>
    </recommendedName>
</protein>
<evidence type="ECO:0000313" key="14">
    <source>
        <dbReference type="EMBL" id="MFD1929955.1"/>
    </source>
</evidence>
<evidence type="ECO:0000256" key="6">
    <source>
        <dbReference type="ARBA" id="ARBA00022692"/>
    </source>
</evidence>
<keyword evidence="4" id="KW-0597">Phosphoprotein</keyword>
<dbReference type="Gene3D" id="6.10.340.10">
    <property type="match status" value="1"/>
</dbReference>
<comment type="caution">
    <text evidence="14">The sequence shown here is derived from an EMBL/GenBank/DDBJ whole genome shotgun (WGS) entry which is preliminary data.</text>
</comment>
<evidence type="ECO:0000256" key="4">
    <source>
        <dbReference type="ARBA" id="ARBA00022553"/>
    </source>
</evidence>
<dbReference type="PANTHER" id="PTHR24421:SF10">
    <property type="entry name" value="NITRATE_NITRITE SENSOR PROTEIN NARQ"/>
    <property type="match status" value="1"/>
</dbReference>
<keyword evidence="5" id="KW-0808">Transferase</keyword>
<organism evidence="14 15">
    <name type="scientific">Nonomuraea mangrovi</name>
    <dbReference type="NCBI Taxonomy" id="2316207"/>
    <lineage>
        <taxon>Bacteria</taxon>
        <taxon>Bacillati</taxon>
        <taxon>Actinomycetota</taxon>
        <taxon>Actinomycetes</taxon>
        <taxon>Streptosporangiales</taxon>
        <taxon>Streptosporangiaceae</taxon>
        <taxon>Nonomuraea</taxon>
    </lineage>
</organism>
<reference evidence="15" key="1">
    <citation type="journal article" date="2019" name="Int. J. Syst. Evol. Microbiol.">
        <title>The Global Catalogue of Microorganisms (GCM) 10K type strain sequencing project: providing services to taxonomists for standard genome sequencing and annotation.</title>
        <authorList>
            <consortium name="The Broad Institute Genomics Platform"/>
            <consortium name="The Broad Institute Genome Sequencing Center for Infectious Disease"/>
            <person name="Wu L."/>
            <person name="Ma J."/>
        </authorList>
    </citation>
    <scope>NUCLEOTIDE SEQUENCE [LARGE SCALE GENOMIC DNA]</scope>
    <source>
        <strain evidence="15">ICMP 6774ER</strain>
    </source>
</reference>
<comment type="subcellular location">
    <subcellularLocation>
        <location evidence="2">Membrane</location>
    </subcellularLocation>
</comment>
<dbReference type="Gene3D" id="3.30.565.10">
    <property type="entry name" value="Histidine kinase-like ATPase, C-terminal domain"/>
    <property type="match status" value="1"/>
</dbReference>
<dbReference type="Pfam" id="PF02518">
    <property type="entry name" value="HATPase_c"/>
    <property type="match status" value="1"/>
</dbReference>
<evidence type="ECO:0000259" key="13">
    <source>
        <dbReference type="PROSITE" id="PS50885"/>
    </source>
</evidence>
<dbReference type="EC" id="2.7.13.3" evidence="3"/>
<evidence type="ECO:0000256" key="12">
    <source>
        <dbReference type="SAM" id="Phobius"/>
    </source>
</evidence>
<evidence type="ECO:0000256" key="2">
    <source>
        <dbReference type="ARBA" id="ARBA00004370"/>
    </source>
</evidence>
<keyword evidence="11" id="KW-0902">Two-component regulatory system</keyword>
<evidence type="ECO:0000256" key="9">
    <source>
        <dbReference type="ARBA" id="ARBA00022840"/>
    </source>
</evidence>
<comment type="catalytic activity">
    <reaction evidence="1">
        <text>ATP + protein L-histidine = ADP + protein N-phospho-L-histidine.</text>
        <dbReference type="EC" id="2.7.13.3"/>
    </reaction>
</comment>
<keyword evidence="8 14" id="KW-0418">Kinase</keyword>
<dbReference type="SUPFAM" id="SSF55874">
    <property type="entry name" value="ATPase domain of HSP90 chaperone/DNA topoisomerase II/histidine kinase"/>
    <property type="match status" value="1"/>
</dbReference>
<evidence type="ECO:0000256" key="11">
    <source>
        <dbReference type="ARBA" id="ARBA00023012"/>
    </source>
</evidence>
<dbReference type="Proteomes" id="UP001597368">
    <property type="component" value="Unassembled WGS sequence"/>
</dbReference>
<evidence type="ECO:0000256" key="8">
    <source>
        <dbReference type="ARBA" id="ARBA00022777"/>
    </source>
</evidence>
<dbReference type="PROSITE" id="PS50885">
    <property type="entry name" value="HAMP"/>
    <property type="match status" value="1"/>
</dbReference>
<keyword evidence="12" id="KW-0472">Membrane</keyword>
<dbReference type="SMART" id="SM00304">
    <property type="entry name" value="HAMP"/>
    <property type="match status" value="1"/>
</dbReference>
<dbReference type="InterPro" id="IPR003594">
    <property type="entry name" value="HATPase_dom"/>
</dbReference>
<evidence type="ECO:0000256" key="1">
    <source>
        <dbReference type="ARBA" id="ARBA00000085"/>
    </source>
</evidence>
<dbReference type="Pfam" id="PF07730">
    <property type="entry name" value="HisKA_3"/>
    <property type="match status" value="1"/>
</dbReference>
<dbReference type="InterPro" id="IPR036890">
    <property type="entry name" value="HATPase_C_sf"/>
</dbReference>
<keyword evidence="9" id="KW-0067">ATP-binding</keyword>
<keyword evidence="10 12" id="KW-1133">Transmembrane helix</keyword>
<proteinExistence type="predicted"/>
<name>A0ABW4SLP8_9ACTN</name>
<dbReference type="CDD" id="cd16917">
    <property type="entry name" value="HATPase_UhpB-NarQ-NarX-like"/>
    <property type="match status" value="1"/>
</dbReference>
<evidence type="ECO:0000313" key="15">
    <source>
        <dbReference type="Proteomes" id="UP001597368"/>
    </source>
</evidence>
<gene>
    <name evidence="14" type="ORF">ACFSKW_00545</name>
</gene>
<evidence type="ECO:0000256" key="5">
    <source>
        <dbReference type="ARBA" id="ARBA00022679"/>
    </source>
</evidence>